<dbReference type="InterPro" id="IPR017853">
    <property type="entry name" value="GH"/>
</dbReference>
<dbReference type="EMBL" id="BAJS01000001">
    <property type="protein sequence ID" value="GAK34954.1"/>
    <property type="molecule type" value="Genomic_DNA"/>
</dbReference>
<dbReference type="Pfam" id="PF00933">
    <property type="entry name" value="Glyco_hydro_3"/>
    <property type="match status" value="1"/>
</dbReference>
<dbReference type="InterPro" id="IPR001764">
    <property type="entry name" value="Glyco_hydro_3_N"/>
</dbReference>
<dbReference type="GO" id="GO:0009254">
    <property type="term" value="P:peptidoglycan turnover"/>
    <property type="evidence" value="ECO:0007669"/>
    <property type="project" value="TreeGrafter"/>
</dbReference>
<gene>
    <name evidence="8" type="ORF">JCM15093_27</name>
</gene>
<dbReference type="Gene3D" id="3.40.50.1700">
    <property type="entry name" value="Glycoside hydrolase family 3 C-terminal domain"/>
    <property type="match status" value="1"/>
</dbReference>
<dbReference type="GO" id="GO:0005975">
    <property type="term" value="P:carbohydrate metabolic process"/>
    <property type="evidence" value="ECO:0007669"/>
    <property type="project" value="InterPro"/>
</dbReference>
<dbReference type="Gene3D" id="3.40.710.10">
    <property type="entry name" value="DD-peptidase/beta-lactamase superfamily"/>
    <property type="match status" value="1"/>
</dbReference>
<evidence type="ECO:0000256" key="2">
    <source>
        <dbReference type="ARBA" id="ARBA00005336"/>
    </source>
</evidence>
<feature type="domain" description="Beta-lactamase-related" evidence="6">
    <location>
        <begin position="463"/>
        <end position="836"/>
    </location>
</feature>
<dbReference type="PANTHER" id="PTHR30480">
    <property type="entry name" value="BETA-HEXOSAMINIDASE-RELATED"/>
    <property type="match status" value="1"/>
</dbReference>
<dbReference type="STRING" id="1121097.GCA_000428125_00497"/>
<dbReference type="InterPro" id="IPR036962">
    <property type="entry name" value="Glyco_hydro_3_N_sf"/>
</dbReference>
<evidence type="ECO:0000259" key="6">
    <source>
        <dbReference type="Pfam" id="PF00144"/>
    </source>
</evidence>
<organism evidence="8 9">
    <name type="scientific">Bacteroides graminisolvens DSM 19988 = JCM 15093</name>
    <dbReference type="NCBI Taxonomy" id="1121097"/>
    <lineage>
        <taxon>Bacteria</taxon>
        <taxon>Pseudomonadati</taxon>
        <taxon>Bacteroidota</taxon>
        <taxon>Bacteroidia</taxon>
        <taxon>Bacteroidales</taxon>
        <taxon>Bacteroidaceae</taxon>
        <taxon>Bacteroides</taxon>
    </lineage>
</organism>
<proteinExistence type="inferred from homology"/>
<dbReference type="InterPro" id="IPR012338">
    <property type="entry name" value="Beta-lactam/transpept-like"/>
</dbReference>
<dbReference type="EC" id="3.2.1.52" evidence="3"/>
<evidence type="ECO:0000256" key="1">
    <source>
        <dbReference type="ARBA" id="ARBA00001231"/>
    </source>
</evidence>
<feature type="domain" description="Glycoside hydrolase family 3 N-terminal" evidence="7">
    <location>
        <begin position="1"/>
        <end position="227"/>
    </location>
</feature>
<dbReference type="InterPro" id="IPR001466">
    <property type="entry name" value="Beta-lactam-related"/>
</dbReference>
<evidence type="ECO:0000256" key="3">
    <source>
        <dbReference type="ARBA" id="ARBA00012663"/>
    </source>
</evidence>
<evidence type="ECO:0000256" key="5">
    <source>
        <dbReference type="ARBA" id="ARBA00023295"/>
    </source>
</evidence>
<dbReference type="InterPro" id="IPR050226">
    <property type="entry name" value="NagZ_Beta-hexosaminidase"/>
</dbReference>
<dbReference type="Pfam" id="PF00144">
    <property type="entry name" value="Beta-lactamase"/>
    <property type="match status" value="1"/>
</dbReference>
<dbReference type="eggNOG" id="COG1680">
    <property type="taxonomic scope" value="Bacteria"/>
</dbReference>
<evidence type="ECO:0000259" key="7">
    <source>
        <dbReference type="Pfam" id="PF00933"/>
    </source>
</evidence>
<dbReference type="SUPFAM" id="SSF56601">
    <property type="entry name" value="beta-lactamase/transpeptidase-like"/>
    <property type="match status" value="1"/>
</dbReference>
<comment type="catalytic activity">
    <reaction evidence="1">
        <text>Hydrolysis of terminal non-reducing N-acetyl-D-hexosamine residues in N-acetyl-beta-D-hexosaminides.</text>
        <dbReference type="EC" id="3.2.1.52"/>
    </reaction>
</comment>
<evidence type="ECO:0000256" key="4">
    <source>
        <dbReference type="ARBA" id="ARBA00022801"/>
    </source>
</evidence>
<evidence type="ECO:0000313" key="8">
    <source>
        <dbReference type="EMBL" id="GAK34954.1"/>
    </source>
</evidence>
<sequence length="866" mass="95991">MVLGCIQDDRLIYEYGQEMARQCRELGVQVNFAPVADVNINPQNPVINVRSFGENPLLVADKVIAYASGLESGRVLSVAKHFPGHGDTDVDSHKALPVLPFTRERLDSVELYPFRKLIHAGLGGVMVGHLQVPVFEPVGKLPSSLSRNVVYTLLTEKMAFKGLIFTDALAMKGVSSAQKVCLQALKAGNDVVLAPRDVKKEIDYVVEAVKKGEFSEEEIDERCRKVLLFKYAMGLNRKPVVRLSGLERRINTPHTRDLIRRLNLAAVTVLNNEKGVLPIHPDVKKVAVLTVGKAKELEAFTNELKKYVEVHTFELGKQMPDSLQQKLRDSLSAYRRIIVPVNEIRLAPYQSFFAKFTPQVPVVYAFFTPAKLMLQIHRAISNASSVVLGHTDSDEVQEQIAALLFGKAAANGRLSAGIGGLFRAGAGLTVTTSTPYHFVPEEYGMRSEVLQSIDTIAMRGIHAGAYPGCEIVVLKNGRTMYNKSFGTFTYEDEKAVSTNDIYDLASLSKTTGTLLAVMKLYDNGRFNLSDPIGDYLPFLKGTNKAKITIRELLLHQSGLPSGLVFYQDAIDKKSYKGSLFKGSKDALHTVQIGPKTFAQPGFRFKEGLTSAVGGGDYTLHVADSLWLHKSFRDVMLKKIADAPLKGKKYVYSCLNFILLQQLVEQLAGVPMDEFLTHEFYRPMNLSRTAYLPLRYFRKENIVPSSVDRFLRKETLQGFVHDESAAFLGGISGNAGLFSTAYEVSQVYQMLLNGGEYEGQRYLSKETCQLFTTETSKISRRGLGFDKPDAEDVGSSPCAPSAPASVYGHTGFTGTCAWTDPDNGLVYVFLSNRTYPDAWVNKLSNLEIREHIQETLYRALMQPAPVE</sequence>
<accession>A0A069D416</accession>
<comment type="caution">
    <text evidence="8">The sequence shown here is derived from an EMBL/GenBank/DDBJ whole genome shotgun (WGS) entry which is preliminary data.</text>
</comment>
<dbReference type="SUPFAM" id="SSF51445">
    <property type="entry name" value="(Trans)glycosidases"/>
    <property type="match status" value="1"/>
</dbReference>
<dbReference type="InterPro" id="IPR036881">
    <property type="entry name" value="Glyco_hydro_3_C_sf"/>
</dbReference>
<dbReference type="PANTHER" id="PTHR30480:SF13">
    <property type="entry name" value="BETA-HEXOSAMINIDASE"/>
    <property type="match status" value="1"/>
</dbReference>
<comment type="similarity">
    <text evidence="2">Belongs to the glycosyl hydrolase 3 family.</text>
</comment>
<dbReference type="GO" id="GO:0004563">
    <property type="term" value="F:beta-N-acetylhexosaminidase activity"/>
    <property type="evidence" value="ECO:0007669"/>
    <property type="project" value="UniProtKB-EC"/>
</dbReference>
<keyword evidence="9" id="KW-1185">Reference proteome</keyword>
<reference evidence="8 9" key="1">
    <citation type="journal article" date="2015" name="Microbes Environ.">
        <title>Distribution and evolution of nitrogen fixation genes in the phylum bacteroidetes.</title>
        <authorList>
            <person name="Inoue J."/>
            <person name="Oshima K."/>
            <person name="Suda W."/>
            <person name="Sakamoto M."/>
            <person name="Iino T."/>
            <person name="Noda S."/>
            <person name="Hongoh Y."/>
            <person name="Hattori M."/>
            <person name="Ohkuma M."/>
        </authorList>
    </citation>
    <scope>NUCLEOTIDE SEQUENCE [LARGE SCALE GENOMIC DNA]</scope>
    <source>
        <strain evidence="8 9">JCM 15093</strain>
    </source>
</reference>
<dbReference type="AlphaFoldDB" id="A0A069D416"/>
<protein>
    <recommendedName>
        <fullName evidence="3">beta-N-acetylhexosaminidase</fullName>
        <ecNumber evidence="3">3.2.1.52</ecNumber>
    </recommendedName>
</protein>
<name>A0A069D416_9BACE</name>
<dbReference type="eggNOG" id="COG1472">
    <property type="taxonomic scope" value="Bacteria"/>
</dbReference>
<dbReference type="Proteomes" id="UP000027601">
    <property type="component" value="Unassembled WGS sequence"/>
</dbReference>
<evidence type="ECO:0000313" key="9">
    <source>
        <dbReference type="Proteomes" id="UP000027601"/>
    </source>
</evidence>
<keyword evidence="5" id="KW-0326">Glycosidase</keyword>
<dbReference type="Gene3D" id="3.20.20.300">
    <property type="entry name" value="Glycoside hydrolase, family 3, N-terminal domain"/>
    <property type="match status" value="1"/>
</dbReference>
<keyword evidence="4" id="KW-0378">Hydrolase</keyword>